<evidence type="ECO:0000256" key="8">
    <source>
        <dbReference type="ARBA" id="ARBA00023315"/>
    </source>
</evidence>
<dbReference type="FunFam" id="3.30.559.10:FF:000004">
    <property type="entry name" value="Acetyltransferase component of pyruvate dehydrogenase complex"/>
    <property type="match status" value="1"/>
</dbReference>
<evidence type="ECO:0000256" key="9">
    <source>
        <dbReference type="ARBA" id="ARBA00025211"/>
    </source>
</evidence>
<dbReference type="RefSeq" id="WP_184803608.1">
    <property type="nucleotide sequence ID" value="NZ_JACIIZ010000011.1"/>
</dbReference>
<comment type="cofactor">
    <cofactor evidence="1">
        <name>(R)-lipoate</name>
        <dbReference type="ChEBI" id="CHEBI:83088"/>
    </cofactor>
</comment>
<dbReference type="SUPFAM" id="SSF52777">
    <property type="entry name" value="CoA-dependent acyltransferases"/>
    <property type="match status" value="1"/>
</dbReference>
<dbReference type="Pfam" id="PF00198">
    <property type="entry name" value="2-oxoacid_dh"/>
    <property type="match status" value="1"/>
</dbReference>
<evidence type="ECO:0000256" key="3">
    <source>
        <dbReference type="ARBA" id="ARBA00011484"/>
    </source>
</evidence>
<dbReference type="GO" id="GO:0006086">
    <property type="term" value="P:pyruvate decarboxylation to acetyl-CoA"/>
    <property type="evidence" value="ECO:0007669"/>
    <property type="project" value="TreeGrafter"/>
</dbReference>
<accession>A0A7X0B042</accession>
<feature type="domain" description="2-oxoacid dehydrogenase acyltransferase catalytic" evidence="13">
    <location>
        <begin position="26"/>
        <end position="246"/>
    </location>
</feature>
<dbReference type="InterPro" id="IPR023213">
    <property type="entry name" value="CAT-like_dom_sf"/>
</dbReference>
<dbReference type="Proteomes" id="UP000539175">
    <property type="component" value="Unassembled WGS sequence"/>
</dbReference>
<keyword evidence="15" id="KW-1185">Reference proteome</keyword>
<gene>
    <name evidence="14" type="ORF">FHS74_003867</name>
</gene>
<keyword evidence="6 14" id="KW-0808">Transferase</keyword>
<evidence type="ECO:0000256" key="12">
    <source>
        <dbReference type="ARBA" id="ARBA00048370"/>
    </source>
</evidence>
<evidence type="ECO:0000256" key="1">
    <source>
        <dbReference type="ARBA" id="ARBA00001938"/>
    </source>
</evidence>
<dbReference type="PANTHER" id="PTHR43178:SF2">
    <property type="entry name" value="DIHYDROLIPOYLLYSINE-RESIDUE ACETYLTRANSFERASE COMPONENT OF PYRUVATE DEHYDROGENASE COMPLEX"/>
    <property type="match status" value="1"/>
</dbReference>
<comment type="similarity">
    <text evidence="2">Belongs to the 2-oxoacid dehydrogenase family.</text>
</comment>
<evidence type="ECO:0000256" key="7">
    <source>
        <dbReference type="ARBA" id="ARBA00022823"/>
    </source>
</evidence>
<dbReference type="AlphaFoldDB" id="A0A7X0B042"/>
<evidence type="ECO:0000256" key="10">
    <source>
        <dbReference type="ARBA" id="ARBA00029730"/>
    </source>
</evidence>
<proteinExistence type="inferred from homology"/>
<dbReference type="GO" id="GO:0004742">
    <property type="term" value="F:dihydrolipoyllysine-residue acetyltransferase activity"/>
    <property type="evidence" value="ECO:0007669"/>
    <property type="project" value="UniProtKB-EC"/>
</dbReference>
<dbReference type="GO" id="GO:0031405">
    <property type="term" value="F:lipoic acid binding"/>
    <property type="evidence" value="ECO:0007669"/>
    <property type="project" value="TreeGrafter"/>
</dbReference>
<dbReference type="EMBL" id="JACIIZ010000011">
    <property type="protein sequence ID" value="MBB6253298.1"/>
    <property type="molecule type" value="Genomic_DNA"/>
</dbReference>
<organism evidence="14 15">
    <name type="scientific">Nitrospirillum iridis</name>
    <dbReference type="NCBI Taxonomy" id="765888"/>
    <lineage>
        <taxon>Bacteria</taxon>
        <taxon>Pseudomonadati</taxon>
        <taxon>Pseudomonadota</taxon>
        <taxon>Alphaproteobacteria</taxon>
        <taxon>Rhodospirillales</taxon>
        <taxon>Azospirillaceae</taxon>
        <taxon>Nitrospirillum</taxon>
    </lineage>
</organism>
<comment type="catalytic activity">
    <reaction evidence="12">
        <text>N(6)-[(R)-dihydrolipoyl]-L-lysyl-[protein] + acetyl-CoA = N(6)-[(R)-S(8)-acetyldihydrolipoyl]-L-lysyl-[protein] + CoA</text>
        <dbReference type="Rhea" id="RHEA:17017"/>
        <dbReference type="Rhea" id="RHEA-COMP:10475"/>
        <dbReference type="Rhea" id="RHEA-COMP:10478"/>
        <dbReference type="ChEBI" id="CHEBI:57287"/>
        <dbReference type="ChEBI" id="CHEBI:57288"/>
        <dbReference type="ChEBI" id="CHEBI:83100"/>
        <dbReference type="ChEBI" id="CHEBI:83111"/>
        <dbReference type="EC" id="2.3.1.12"/>
    </reaction>
</comment>
<protein>
    <recommendedName>
        <fullName evidence="5">Dihydrolipoyllysine-residue acetyltransferase component of pyruvate dehydrogenase complex</fullName>
        <ecNumber evidence="4">2.3.1.12</ecNumber>
    </recommendedName>
    <alternativeName>
        <fullName evidence="10">Dihydrolipoamide acetyltransferase component of pyruvate dehydrogenase complex</fullName>
    </alternativeName>
    <alternativeName>
        <fullName evidence="11">E2</fullName>
    </alternativeName>
</protein>
<keyword evidence="8 14" id="KW-0012">Acyltransferase</keyword>
<dbReference type="PANTHER" id="PTHR43178">
    <property type="entry name" value="DIHYDROLIPOAMIDE ACETYLTRANSFERASE COMPONENT OF PYRUVATE DEHYDROGENASE COMPLEX"/>
    <property type="match status" value="1"/>
</dbReference>
<reference evidence="14 15" key="1">
    <citation type="submission" date="2020-08" db="EMBL/GenBank/DDBJ databases">
        <title>Genomic Encyclopedia of Type Strains, Phase IV (KMG-IV): sequencing the most valuable type-strain genomes for metagenomic binning, comparative biology and taxonomic classification.</title>
        <authorList>
            <person name="Goeker M."/>
        </authorList>
    </citation>
    <scope>NUCLEOTIDE SEQUENCE [LARGE SCALE GENOMIC DNA]</scope>
    <source>
        <strain evidence="14 15">DSM 22198</strain>
    </source>
</reference>
<keyword evidence="14" id="KW-0670">Pyruvate</keyword>
<comment type="subunit">
    <text evidence="3">Forms a 24-polypeptide structural core with octahedral symmetry.</text>
</comment>
<evidence type="ECO:0000256" key="4">
    <source>
        <dbReference type="ARBA" id="ARBA00013114"/>
    </source>
</evidence>
<comment type="caution">
    <text evidence="14">The sequence shown here is derived from an EMBL/GenBank/DDBJ whole genome shotgun (WGS) entry which is preliminary data.</text>
</comment>
<name>A0A7X0B042_9PROT</name>
<evidence type="ECO:0000313" key="14">
    <source>
        <dbReference type="EMBL" id="MBB6253298.1"/>
    </source>
</evidence>
<dbReference type="InterPro" id="IPR001078">
    <property type="entry name" value="2-oxoacid_DH_actylTfrase"/>
</dbReference>
<keyword evidence="7" id="KW-0450">Lipoyl</keyword>
<sequence length="252" mass="27123">MGENRTGLLDGLPPWPEVDHAAFGPVERRPLSRVQQLTGGFLARNWVAIPHVTHNDEADVTALEAARTSWNRDHPDRKLTLLVPLIKAVAAALAAHPQFNASIENGGKALIFKKYVHIGVAVDTPGGLFVPVIRDCDRKPVTEIAAELSTLSERARTKGLPMADMSGGCFTVTSLGHIGGTTFTPIINAPEVAILGLTRLIDRPAPGEGGAVIWRRMLPLSLSYDHRVINGADAARFTRHVANTLMAAPEFS</sequence>
<evidence type="ECO:0000256" key="6">
    <source>
        <dbReference type="ARBA" id="ARBA00022679"/>
    </source>
</evidence>
<dbReference type="Gene3D" id="3.30.559.10">
    <property type="entry name" value="Chloramphenicol acetyltransferase-like domain"/>
    <property type="match status" value="1"/>
</dbReference>
<dbReference type="InterPro" id="IPR050743">
    <property type="entry name" value="2-oxoacid_DH_E2_comp"/>
</dbReference>
<comment type="function">
    <text evidence="9">The pyruvate dehydrogenase complex catalyzes the overall conversion of pyruvate to acetyl-CoA and CO(2). It contains multiple copies of three enzymatic components: pyruvate dehydrogenase (E1), dihydrolipoamide acetyltransferase (E2) and lipoamide dehydrogenase (E3).</text>
</comment>
<evidence type="ECO:0000256" key="5">
    <source>
        <dbReference type="ARBA" id="ARBA00016300"/>
    </source>
</evidence>
<evidence type="ECO:0000313" key="15">
    <source>
        <dbReference type="Proteomes" id="UP000539175"/>
    </source>
</evidence>
<evidence type="ECO:0000256" key="2">
    <source>
        <dbReference type="ARBA" id="ARBA00007317"/>
    </source>
</evidence>
<evidence type="ECO:0000259" key="13">
    <source>
        <dbReference type="Pfam" id="PF00198"/>
    </source>
</evidence>
<dbReference type="EC" id="2.3.1.12" evidence="4"/>
<evidence type="ECO:0000256" key="11">
    <source>
        <dbReference type="ARBA" id="ARBA00031531"/>
    </source>
</evidence>
<dbReference type="GO" id="GO:0005737">
    <property type="term" value="C:cytoplasm"/>
    <property type="evidence" value="ECO:0007669"/>
    <property type="project" value="TreeGrafter"/>
</dbReference>